<dbReference type="CDD" id="cd00077">
    <property type="entry name" value="HDc"/>
    <property type="match status" value="1"/>
</dbReference>
<evidence type="ECO:0000313" key="5">
    <source>
        <dbReference type="Proteomes" id="UP000004226"/>
    </source>
</evidence>
<dbReference type="InterPro" id="IPR023293">
    <property type="entry name" value="dGTP_triP_hydro_central_sf"/>
</dbReference>
<dbReference type="EMBL" id="ADAD01000176">
    <property type="protein sequence ID" value="EEY34274.1"/>
    <property type="molecule type" value="Genomic_DNA"/>
</dbReference>
<dbReference type="GO" id="GO:0008832">
    <property type="term" value="F:dGTPase activity"/>
    <property type="evidence" value="ECO:0007669"/>
    <property type="project" value="UniProtKB-EC"/>
</dbReference>
<keyword evidence="5" id="KW-1185">Reference proteome</keyword>
<dbReference type="InterPro" id="IPR003607">
    <property type="entry name" value="HD/PDEase_dom"/>
</dbReference>
<dbReference type="NCBIfam" id="TIGR01353">
    <property type="entry name" value="dGTP_triPase"/>
    <property type="match status" value="1"/>
</dbReference>
<comment type="caution">
    <text evidence="4">The sequence shown here is derived from an EMBL/GenBank/DDBJ whole genome shotgun (WGS) entry which is preliminary data.</text>
</comment>
<dbReference type="NCBIfam" id="NF002205">
    <property type="entry name" value="PRK01096.1"/>
    <property type="match status" value="1"/>
</dbReference>
<feature type="region of interest" description="Disordered" evidence="2">
    <location>
        <begin position="30"/>
        <end position="57"/>
    </location>
</feature>
<protein>
    <submittedName>
        <fullName evidence="4">Putative dGTPase</fullName>
        <ecNumber evidence="4">3.1.5.1</ecNumber>
    </submittedName>
</protein>
<name>D0GNV2_9FUSO</name>
<feature type="domain" description="HD" evidence="3">
    <location>
        <begin position="99"/>
        <end position="301"/>
    </location>
</feature>
<dbReference type="PROSITE" id="PS51831">
    <property type="entry name" value="HD"/>
    <property type="match status" value="1"/>
</dbReference>
<dbReference type="InterPro" id="IPR050135">
    <property type="entry name" value="dGTPase-like"/>
</dbReference>
<dbReference type="eggNOG" id="COG0232">
    <property type="taxonomic scope" value="Bacteria"/>
</dbReference>
<dbReference type="Gene3D" id="1.10.3210.10">
    <property type="entry name" value="Hypothetical protein af1432"/>
    <property type="match status" value="2"/>
</dbReference>
<dbReference type="Gene3D" id="1.10.3410.10">
    <property type="entry name" value="putative deoxyguanosinetriphosphate triphosphohydrolase like domain"/>
    <property type="match status" value="1"/>
</dbReference>
<evidence type="ECO:0000256" key="2">
    <source>
        <dbReference type="SAM" id="MobiDB-lite"/>
    </source>
</evidence>
<dbReference type="Pfam" id="PF01966">
    <property type="entry name" value="HD"/>
    <property type="match status" value="1"/>
</dbReference>
<evidence type="ECO:0000259" key="3">
    <source>
        <dbReference type="PROSITE" id="PS51831"/>
    </source>
</evidence>
<dbReference type="PANTHER" id="PTHR11373:SF32">
    <property type="entry name" value="DEOXYGUANOSINETRIPHOSPHATE TRIPHOSPHOHYDROLASE"/>
    <property type="match status" value="1"/>
</dbReference>
<keyword evidence="1 4" id="KW-0378">Hydrolase</keyword>
<dbReference type="PANTHER" id="PTHR11373">
    <property type="entry name" value="DEOXYNUCLEOSIDE TRIPHOSPHATE TRIPHOSPHOHYDROLASE"/>
    <property type="match status" value="1"/>
</dbReference>
<evidence type="ECO:0000256" key="1">
    <source>
        <dbReference type="ARBA" id="ARBA00022801"/>
    </source>
</evidence>
<evidence type="ECO:0000313" key="4">
    <source>
        <dbReference type="EMBL" id="EEY34274.1"/>
    </source>
</evidence>
<dbReference type="EC" id="3.1.5.1" evidence="4"/>
<dbReference type="InterPro" id="IPR006261">
    <property type="entry name" value="dGTPase"/>
</dbReference>
<proteinExistence type="predicted"/>
<accession>D0GNV2</accession>
<organism evidence="4 5">
    <name type="scientific">Pseudoleptotrichia goodfellowii F0264</name>
    <dbReference type="NCBI Taxonomy" id="596323"/>
    <lineage>
        <taxon>Bacteria</taxon>
        <taxon>Fusobacteriati</taxon>
        <taxon>Fusobacteriota</taxon>
        <taxon>Fusobacteriia</taxon>
        <taxon>Fusobacteriales</taxon>
        <taxon>Leptotrichiaceae</taxon>
        <taxon>Pseudoleptotrichia</taxon>
    </lineage>
</organism>
<dbReference type="SUPFAM" id="SSF109604">
    <property type="entry name" value="HD-domain/PDEase-like"/>
    <property type="match status" value="1"/>
</dbReference>
<reference evidence="4 5" key="1">
    <citation type="submission" date="2009-10" db="EMBL/GenBank/DDBJ databases">
        <authorList>
            <person name="Harkins D.M."/>
            <person name="Madupu R."/>
            <person name="Durkin A.S."/>
            <person name="Torralba M."/>
            <person name="Methe B."/>
            <person name="Sutton G.G."/>
            <person name="Strausberg R.L."/>
            <person name="Nelson K.E."/>
        </authorList>
    </citation>
    <scope>NUCLEOTIDE SEQUENCE [LARGE SCALE GENOMIC DNA]</scope>
    <source>
        <strain evidence="4 5">F0264</strain>
    </source>
</reference>
<feature type="compositionally biased region" description="Basic and acidic residues" evidence="2">
    <location>
        <begin position="41"/>
        <end position="57"/>
    </location>
</feature>
<gene>
    <name evidence="4" type="ORF">HMPREF0554_2385</name>
</gene>
<dbReference type="AlphaFoldDB" id="D0GNV2"/>
<dbReference type="InterPro" id="IPR006674">
    <property type="entry name" value="HD_domain"/>
</dbReference>
<dbReference type="GO" id="GO:0006203">
    <property type="term" value="P:dGTP catabolic process"/>
    <property type="evidence" value="ECO:0007669"/>
    <property type="project" value="TreeGrafter"/>
</dbReference>
<dbReference type="Proteomes" id="UP000004226">
    <property type="component" value="Unassembled WGS sequence"/>
</dbReference>
<dbReference type="SMART" id="SM00471">
    <property type="entry name" value="HDc"/>
    <property type="match status" value="1"/>
</dbReference>
<sequence>MLLGQPVFVTGKENFMKKYKMNWKNLLSVNSQRPRSNKRGNRQEEPEEAFNRSKEKPYSDLRSDFERDYHRILSSASFRRLQDKTQVFPLEKNDFIRTRLTHSIEVSSFARSLAQSVADEIIRRNLDNNFGHEEANGITNILASSGLLHDIGNPPFGHFGEDTVRAWFIKNLEEIKIKDSQGEYKKLNEILNTQMCHDFINFEGNAQAIRVVSKLHFLVDENGMNLTFALLNTLIKYPVDSLHIDKKSGDIKTKKMGYYYSEKELFENIVKSTGTYNEETGEIYRHPLTFLLEAADDIAYCTADIEDGMKKGFISFENLIESLKVNVPEDERLYKNLITYKKYAKEKSYDSPELYAVQRWIVSIQGIFISSVVNSFIENYEQIMNGEFKTDLFKGTEAEKLLKVLKNLAFEEVFESKAILKMEIAANNIINYFLTNFVNSVLYWDTPYEDEMAGIDSKYIAILSENQRHIYKYYSELFEKNIKSQDLKAYKKEEIFAYKLYLRLLLVTDYISGMTDSFIKTLYQELTGID</sequence>